<dbReference type="InterPro" id="IPR018062">
    <property type="entry name" value="HTH_AraC-typ_CS"/>
</dbReference>
<organism evidence="6 7">
    <name type="scientific">Nocardioides panaciterrulae</name>
    <dbReference type="NCBI Taxonomy" id="661492"/>
    <lineage>
        <taxon>Bacteria</taxon>
        <taxon>Bacillati</taxon>
        <taxon>Actinomycetota</taxon>
        <taxon>Actinomycetes</taxon>
        <taxon>Propionibacteriales</taxon>
        <taxon>Nocardioidaceae</taxon>
        <taxon>Nocardioides</taxon>
    </lineage>
</organism>
<evidence type="ECO:0000256" key="3">
    <source>
        <dbReference type="ARBA" id="ARBA00023163"/>
    </source>
</evidence>
<dbReference type="AlphaFoldDB" id="A0A7Y9JC42"/>
<dbReference type="Pfam" id="PF12833">
    <property type="entry name" value="HTH_18"/>
    <property type="match status" value="1"/>
</dbReference>
<name>A0A7Y9JC42_9ACTN</name>
<evidence type="ECO:0000313" key="7">
    <source>
        <dbReference type="Proteomes" id="UP000535511"/>
    </source>
</evidence>
<evidence type="ECO:0000256" key="2">
    <source>
        <dbReference type="ARBA" id="ARBA00023125"/>
    </source>
</evidence>
<dbReference type="PROSITE" id="PS00041">
    <property type="entry name" value="HTH_ARAC_FAMILY_1"/>
    <property type="match status" value="2"/>
</dbReference>
<reference evidence="6 7" key="1">
    <citation type="submission" date="2020-07" db="EMBL/GenBank/DDBJ databases">
        <title>Sequencing the genomes of 1000 actinobacteria strains.</title>
        <authorList>
            <person name="Klenk H.-P."/>
        </authorList>
    </citation>
    <scope>NUCLEOTIDE SEQUENCE [LARGE SCALE GENOMIC DNA]</scope>
    <source>
        <strain evidence="6 7">DSM 21350</strain>
    </source>
</reference>
<dbReference type="PANTHER" id="PTHR46796">
    <property type="entry name" value="HTH-TYPE TRANSCRIPTIONAL ACTIVATOR RHAS-RELATED"/>
    <property type="match status" value="1"/>
</dbReference>
<dbReference type="InterPro" id="IPR050204">
    <property type="entry name" value="AraC_XylS_family_regulators"/>
</dbReference>
<protein>
    <submittedName>
        <fullName evidence="6">AraC-like DNA-binding protein</fullName>
    </submittedName>
</protein>
<evidence type="ECO:0000256" key="4">
    <source>
        <dbReference type="SAM" id="MobiDB-lite"/>
    </source>
</evidence>
<dbReference type="Gene3D" id="1.10.10.60">
    <property type="entry name" value="Homeodomain-like"/>
    <property type="match status" value="2"/>
</dbReference>
<gene>
    <name evidence="6" type="ORF">BJZ21_003111</name>
</gene>
<keyword evidence="3" id="KW-0804">Transcription</keyword>
<proteinExistence type="predicted"/>
<feature type="region of interest" description="Disordered" evidence="4">
    <location>
        <begin position="133"/>
        <end position="153"/>
    </location>
</feature>
<dbReference type="GO" id="GO:0003700">
    <property type="term" value="F:DNA-binding transcription factor activity"/>
    <property type="evidence" value="ECO:0007669"/>
    <property type="project" value="InterPro"/>
</dbReference>
<keyword evidence="7" id="KW-1185">Reference proteome</keyword>
<dbReference type="InterPro" id="IPR018060">
    <property type="entry name" value="HTH_AraC"/>
</dbReference>
<dbReference type="SUPFAM" id="SSF46689">
    <property type="entry name" value="Homeodomain-like"/>
    <property type="match status" value="2"/>
</dbReference>
<dbReference type="GO" id="GO:0043565">
    <property type="term" value="F:sequence-specific DNA binding"/>
    <property type="evidence" value="ECO:0007669"/>
    <property type="project" value="InterPro"/>
</dbReference>
<dbReference type="RefSeq" id="WP_179664593.1">
    <property type="nucleotide sequence ID" value="NZ_JACCBG010000001.1"/>
</dbReference>
<accession>A0A7Y9JC42</accession>
<evidence type="ECO:0000313" key="6">
    <source>
        <dbReference type="EMBL" id="NYD43028.1"/>
    </source>
</evidence>
<keyword evidence="1" id="KW-0805">Transcription regulation</keyword>
<sequence>MTSLPIERHLLRARDLADRAFADGVDVEAMAAAAGLSRAHFSRAFKRTFGQSPHVYLLTRRLERAASLLRHTDRSVAEVCMAVGLTSVGSFTTTFSRTYAMSPTAYRAAYPPATAYAVVPACVRRLYGRPGHVPVPPASDPARSEKTGPVSRA</sequence>
<dbReference type="Proteomes" id="UP000535511">
    <property type="component" value="Unassembled WGS sequence"/>
</dbReference>
<dbReference type="EMBL" id="JACCBG010000001">
    <property type="protein sequence ID" value="NYD43028.1"/>
    <property type="molecule type" value="Genomic_DNA"/>
</dbReference>
<evidence type="ECO:0000256" key="1">
    <source>
        <dbReference type="ARBA" id="ARBA00023015"/>
    </source>
</evidence>
<dbReference type="SMART" id="SM00342">
    <property type="entry name" value="HTH_ARAC"/>
    <property type="match status" value="1"/>
</dbReference>
<dbReference type="PROSITE" id="PS01124">
    <property type="entry name" value="HTH_ARAC_FAMILY_2"/>
    <property type="match status" value="1"/>
</dbReference>
<keyword evidence="2 6" id="KW-0238">DNA-binding</keyword>
<feature type="domain" description="HTH araC/xylS-type" evidence="5">
    <location>
        <begin position="11"/>
        <end position="109"/>
    </location>
</feature>
<evidence type="ECO:0000259" key="5">
    <source>
        <dbReference type="PROSITE" id="PS01124"/>
    </source>
</evidence>
<comment type="caution">
    <text evidence="6">The sequence shown here is derived from an EMBL/GenBank/DDBJ whole genome shotgun (WGS) entry which is preliminary data.</text>
</comment>
<dbReference type="InterPro" id="IPR009057">
    <property type="entry name" value="Homeodomain-like_sf"/>
</dbReference>